<feature type="compositionally biased region" description="Basic residues" evidence="1">
    <location>
        <begin position="96"/>
        <end position="126"/>
    </location>
</feature>
<name>A0ABS6DW09_9FIRM</name>
<reference evidence="2 3" key="1">
    <citation type="submission" date="2021-06" db="EMBL/GenBank/DDBJ databases">
        <authorList>
            <person name="Sun Q."/>
            <person name="Li D."/>
        </authorList>
    </citation>
    <scope>NUCLEOTIDE SEQUENCE [LARGE SCALE GENOMIC DNA]</scope>
    <source>
        <strain evidence="2 3">N19</strain>
    </source>
</reference>
<accession>A0ABS6DW09</accession>
<dbReference type="RefSeq" id="WP_216569123.1">
    <property type="nucleotide sequence ID" value="NZ_JAHLOQ010000012.1"/>
</dbReference>
<gene>
    <name evidence="2" type="ORF">KQI20_06035</name>
</gene>
<feature type="region of interest" description="Disordered" evidence="1">
    <location>
        <begin position="90"/>
        <end position="126"/>
    </location>
</feature>
<evidence type="ECO:0000313" key="2">
    <source>
        <dbReference type="EMBL" id="MBU5335994.1"/>
    </source>
</evidence>
<dbReference type="Proteomes" id="UP001196301">
    <property type="component" value="Unassembled WGS sequence"/>
</dbReference>
<evidence type="ECO:0000256" key="1">
    <source>
        <dbReference type="SAM" id="MobiDB-lite"/>
    </source>
</evidence>
<comment type="caution">
    <text evidence="2">The sequence shown here is derived from an EMBL/GenBank/DDBJ whole genome shotgun (WGS) entry which is preliminary data.</text>
</comment>
<protein>
    <submittedName>
        <fullName evidence="2">Uncharacterized protein</fullName>
    </submittedName>
</protein>
<keyword evidence="3" id="KW-1185">Reference proteome</keyword>
<organism evidence="2 3">
    <name type="scientific">Intestinibacter bartlettii</name>
    <dbReference type="NCBI Taxonomy" id="261299"/>
    <lineage>
        <taxon>Bacteria</taxon>
        <taxon>Bacillati</taxon>
        <taxon>Bacillota</taxon>
        <taxon>Clostridia</taxon>
        <taxon>Peptostreptococcales</taxon>
        <taxon>Peptostreptococcaceae</taxon>
        <taxon>Intestinibacter</taxon>
    </lineage>
</organism>
<evidence type="ECO:0000313" key="3">
    <source>
        <dbReference type="Proteomes" id="UP001196301"/>
    </source>
</evidence>
<sequence>MKNSKKKIDKIDQDTLEKFAKEKNIDKNKIENIANSYQGKSEDELLDELISIGKNLKGKEEVVSKFKNFLNPEQQQKLDSIMNKISEAEIQDKINSKKSKTKKSSSHHSPSSKKTVKKVKRVKKGE</sequence>
<dbReference type="EMBL" id="JAHLOQ010000012">
    <property type="protein sequence ID" value="MBU5335994.1"/>
    <property type="molecule type" value="Genomic_DNA"/>
</dbReference>
<proteinExistence type="predicted"/>